<keyword evidence="4" id="KW-0050">Antiport</keyword>
<keyword evidence="8 9" id="KW-0472">Membrane</keyword>
<sequence>MAQLSLVIVLFAALLIPLIMARFKLTALPTAVIEIITGIVLGQSGFKLVTASTSLNLLSDIGVIVLLFLSGMEIDFSLFQRQKAPRNHFEKEAARNASKTKSAVQIATESYVTILVLSFGLAFLFRITGLFTDIWLATILFSTISLGVVIATLKERELLSKAYGQTLLLIAVLGEVVPMMALTVYASVFGSSQHPLWLISLVFIAALILFKRFRSFFSFFERINKSTTQLDIRLAFFLIVTLVTIAESVGAESILGAFLAGIVLKLLQPHEDTRDKLDSFGYGLLIPIFFIMSGVTLNIPKLLSDPKTVILIPLFFIAYIVAKLAVALILKQRFKQQNAFAGGALNMATITLVLAVLKVANNMHVITSQQSGAFILAAVITCVIAPLLFNHLYTAEPEDKRKLTVHFIGTNIATIPVAQQLTQNSYDITMYTDKEKNYHAFNSETHVELLDSLTTDEVVAQKVFNTDILVLGHFDAMKNYRLALAAKQFGVPRVIARFEDRNILKNEAEDELTSAGVEVYNTPEINISLLRSLIEVPSTFEILQNTQAAIYEVNVKNRRYTGTSIRNLPFISAITISQIYRNGRFIKPTGDTLIQLNDKLIFTGNKEQAPAIREALGRLNTN</sequence>
<feature type="domain" description="RCK C-terminal" evidence="10">
    <location>
        <begin position="538"/>
        <end position="618"/>
    </location>
</feature>
<dbReference type="Pfam" id="PF00999">
    <property type="entry name" value="Na_H_Exchanger"/>
    <property type="match status" value="1"/>
</dbReference>
<dbReference type="OrthoDB" id="9793589at2"/>
<comment type="caution">
    <text evidence="11">The sequence shown here is derived from an EMBL/GenBank/DDBJ whole genome shotgun (WGS) entry which is preliminary data.</text>
</comment>
<dbReference type="Pfam" id="PF02080">
    <property type="entry name" value="TrkA_C"/>
    <property type="match status" value="1"/>
</dbReference>
<dbReference type="RefSeq" id="WP_044010129.1">
    <property type="nucleotide sequence ID" value="NZ_AWTT01000006.1"/>
</dbReference>
<comment type="similarity">
    <text evidence="2">Belongs to the monovalent cation:proton antiporter 2 (CPA2) transporter (TC 2.A.37) family.</text>
</comment>
<dbReference type="Gene3D" id="1.20.1530.20">
    <property type="match status" value="1"/>
</dbReference>
<feature type="transmembrane region" description="Helical" evidence="9">
    <location>
        <begin position="279"/>
        <end position="297"/>
    </location>
</feature>
<protein>
    <submittedName>
        <fullName evidence="11">Na(+)/H(+) antiporter</fullName>
    </submittedName>
</protein>
<dbReference type="PANTHER" id="PTHR43562:SF1">
    <property type="entry name" value="NA(+)_H(+) ANTIPORTER YJBQ-RELATED"/>
    <property type="match status" value="1"/>
</dbReference>
<evidence type="ECO:0000256" key="5">
    <source>
        <dbReference type="ARBA" id="ARBA00022692"/>
    </source>
</evidence>
<dbReference type="GO" id="GO:1902600">
    <property type="term" value="P:proton transmembrane transport"/>
    <property type="evidence" value="ECO:0007669"/>
    <property type="project" value="InterPro"/>
</dbReference>
<comment type="subcellular location">
    <subcellularLocation>
        <location evidence="1">Membrane</location>
        <topology evidence="1">Multi-pass membrane protein</topology>
    </subcellularLocation>
</comment>
<keyword evidence="5 9" id="KW-0812">Transmembrane</keyword>
<dbReference type="PATRIC" id="fig|1335616.4.peg.401"/>
<dbReference type="InterPro" id="IPR036291">
    <property type="entry name" value="NAD(P)-bd_dom_sf"/>
</dbReference>
<dbReference type="InterPro" id="IPR006153">
    <property type="entry name" value="Cation/H_exchanger_TM"/>
</dbReference>
<feature type="transmembrane region" description="Helical" evidence="9">
    <location>
        <begin position="342"/>
        <end position="360"/>
    </location>
</feature>
<feature type="transmembrane region" description="Helical" evidence="9">
    <location>
        <begin position="111"/>
        <end position="128"/>
    </location>
</feature>
<evidence type="ECO:0000256" key="6">
    <source>
        <dbReference type="ARBA" id="ARBA00022989"/>
    </source>
</evidence>
<dbReference type="GO" id="GO:0008324">
    <property type="term" value="F:monoatomic cation transmembrane transporter activity"/>
    <property type="evidence" value="ECO:0007669"/>
    <property type="project" value="InterPro"/>
</dbReference>
<feature type="transmembrane region" description="Helical" evidence="9">
    <location>
        <begin position="234"/>
        <end position="267"/>
    </location>
</feature>
<dbReference type="GO" id="GO:0016020">
    <property type="term" value="C:membrane"/>
    <property type="evidence" value="ECO:0007669"/>
    <property type="project" value="UniProtKB-SubCell"/>
</dbReference>
<dbReference type="InterPro" id="IPR006037">
    <property type="entry name" value="RCK_C"/>
</dbReference>
<feature type="transmembrane region" description="Helical" evidence="9">
    <location>
        <begin position="309"/>
        <end position="330"/>
    </location>
</feature>
<evidence type="ECO:0000256" key="8">
    <source>
        <dbReference type="ARBA" id="ARBA00023136"/>
    </source>
</evidence>
<dbReference type="PANTHER" id="PTHR43562">
    <property type="entry name" value="NAPA-TYPE SODIUM/HYDROGEN ANTIPORTER"/>
    <property type="match status" value="1"/>
</dbReference>
<dbReference type="InterPro" id="IPR036721">
    <property type="entry name" value="RCK_C_sf"/>
</dbReference>
<dbReference type="GO" id="GO:0006813">
    <property type="term" value="P:potassium ion transport"/>
    <property type="evidence" value="ECO:0007669"/>
    <property type="project" value="InterPro"/>
</dbReference>
<evidence type="ECO:0000256" key="3">
    <source>
        <dbReference type="ARBA" id="ARBA00022448"/>
    </source>
</evidence>
<dbReference type="InterPro" id="IPR038770">
    <property type="entry name" value="Na+/solute_symporter_sf"/>
</dbReference>
<reference evidence="11 12" key="1">
    <citation type="submission" date="2013-08" db="EMBL/GenBank/DDBJ databases">
        <title>Lactobacillus wasatchii sp. WDC04, a late gas producing bacteria isolated from aged chedder cheese.</title>
        <authorList>
            <person name="Oberg C.J."/>
            <person name="Culumber M."/>
            <person name="McMahon D.J."/>
            <person name="Broadbent J.R."/>
            <person name="Oberg T.S."/>
            <person name="Ortaki F."/>
        </authorList>
    </citation>
    <scope>NUCLEOTIDE SEQUENCE [LARGE SCALE GENOMIC DNA]</scope>
    <source>
        <strain evidence="11 12">WDC04</strain>
    </source>
</reference>
<dbReference type="STRING" id="1335616.WDC_0400"/>
<organism evidence="11 12">
    <name type="scientific">Paucilactobacillus wasatchensis</name>
    <dbReference type="NCBI Taxonomy" id="1335616"/>
    <lineage>
        <taxon>Bacteria</taxon>
        <taxon>Bacillati</taxon>
        <taxon>Bacillota</taxon>
        <taxon>Bacilli</taxon>
        <taxon>Lactobacillales</taxon>
        <taxon>Lactobacillaceae</taxon>
        <taxon>Paucilactobacillus</taxon>
    </lineage>
</organism>
<evidence type="ECO:0000256" key="2">
    <source>
        <dbReference type="ARBA" id="ARBA00005551"/>
    </source>
</evidence>
<evidence type="ECO:0000313" key="11">
    <source>
        <dbReference type="EMBL" id="KIS03948.1"/>
    </source>
</evidence>
<dbReference type="AlphaFoldDB" id="A0A0D0Y6P5"/>
<evidence type="ECO:0000256" key="4">
    <source>
        <dbReference type="ARBA" id="ARBA00022449"/>
    </source>
</evidence>
<dbReference type="Gene3D" id="3.40.50.720">
    <property type="entry name" value="NAD(P)-binding Rossmann-like Domain"/>
    <property type="match status" value="1"/>
</dbReference>
<proteinExistence type="inferred from homology"/>
<keyword evidence="7" id="KW-0406">Ion transport</keyword>
<dbReference type="GO" id="GO:0015297">
    <property type="term" value="F:antiporter activity"/>
    <property type="evidence" value="ECO:0007669"/>
    <property type="project" value="UniProtKB-KW"/>
</dbReference>
<evidence type="ECO:0000313" key="12">
    <source>
        <dbReference type="Proteomes" id="UP000032279"/>
    </source>
</evidence>
<dbReference type="Gene3D" id="3.30.70.1450">
    <property type="entry name" value="Regulator of K+ conductance, C-terminal domain"/>
    <property type="match status" value="1"/>
</dbReference>
<feature type="transmembrane region" description="Helical" evidence="9">
    <location>
        <begin position="372"/>
        <end position="393"/>
    </location>
</feature>
<dbReference type="SUPFAM" id="SSF116726">
    <property type="entry name" value="TrkA C-terminal domain-like"/>
    <property type="match status" value="1"/>
</dbReference>
<feature type="transmembrane region" description="Helical" evidence="9">
    <location>
        <begin position="166"/>
        <end position="188"/>
    </location>
</feature>
<dbReference type="Proteomes" id="UP000032279">
    <property type="component" value="Unassembled WGS sequence"/>
</dbReference>
<dbReference type="EMBL" id="AWTT01000006">
    <property type="protein sequence ID" value="KIS03948.1"/>
    <property type="molecule type" value="Genomic_DNA"/>
</dbReference>
<keyword evidence="3" id="KW-0813">Transport</keyword>
<evidence type="ECO:0000256" key="9">
    <source>
        <dbReference type="SAM" id="Phobius"/>
    </source>
</evidence>
<dbReference type="PROSITE" id="PS51202">
    <property type="entry name" value="RCK_C"/>
    <property type="match status" value="1"/>
</dbReference>
<feature type="transmembrane region" description="Helical" evidence="9">
    <location>
        <begin position="194"/>
        <end position="213"/>
    </location>
</feature>
<feature type="transmembrane region" description="Helical" evidence="9">
    <location>
        <begin position="61"/>
        <end position="79"/>
    </location>
</feature>
<name>A0A0D0Y6P5_9LACO</name>
<dbReference type="SUPFAM" id="SSF51735">
    <property type="entry name" value="NAD(P)-binding Rossmann-fold domains"/>
    <property type="match status" value="1"/>
</dbReference>
<evidence type="ECO:0000256" key="1">
    <source>
        <dbReference type="ARBA" id="ARBA00004141"/>
    </source>
</evidence>
<accession>A0A0D0Y6P5</accession>
<keyword evidence="12" id="KW-1185">Reference proteome</keyword>
<gene>
    <name evidence="11" type="ORF">WDC_0400</name>
</gene>
<keyword evidence="6 9" id="KW-1133">Transmembrane helix</keyword>
<evidence type="ECO:0000256" key="7">
    <source>
        <dbReference type="ARBA" id="ARBA00023065"/>
    </source>
</evidence>
<feature type="transmembrane region" description="Helical" evidence="9">
    <location>
        <begin position="134"/>
        <end position="154"/>
    </location>
</feature>
<evidence type="ECO:0000259" key="10">
    <source>
        <dbReference type="PROSITE" id="PS51202"/>
    </source>
</evidence>